<reference evidence="2 3" key="1">
    <citation type="journal article" date="2019" name="Microorganisms">
        <title>Genome Insights into the Novel Species Microvirga brassicacearum, a Rapeseed Endophyte with Biotechnological Potential.</title>
        <authorList>
            <person name="Jimenez-Gomez A."/>
            <person name="Saati-Santamaria Z."/>
            <person name="Igual J.M."/>
            <person name="Rivas R."/>
            <person name="Mateos P.F."/>
            <person name="Garcia-Fraile P."/>
        </authorList>
    </citation>
    <scope>NUCLEOTIDE SEQUENCE [LARGE SCALE GENOMIC DNA]</scope>
    <source>
        <strain evidence="2 3">CDVBN77</strain>
    </source>
</reference>
<organism evidence="2 3">
    <name type="scientific">Microvirga brassicacearum</name>
    <dbReference type="NCBI Taxonomy" id="2580413"/>
    <lineage>
        <taxon>Bacteria</taxon>
        <taxon>Pseudomonadati</taxon>
        <taxon>Pseudomonadota</taxon>
        <taxon>Alphaproteobacteria</taxon>
        <taxon>Hyphomicrobiales</taxon>
        <taxon>Methylobacteriaceae</taxon>
        <taxon>Microvirga</taxon>
    </lineage>
</organism>
<sequence>MAHDKRGQIREPQIDDDIDDLTNVAAGEDFVTEPTSRNTVGDAKRAAAKATGLMGASRKLDPELDMSHAGNGRVKSGSTAGIHSFAEVPSRGSADDVSLTLSNAEVAGILPTTILKSPASRPEFTDADPKPLMMKGGAESRRRVPAPGTMVDVSKGKLIRKI</sequence>
<proteinExistence type="predicted"/>
<dbReference type="EMBL" id="VCMV01000039">
    <property type="protein sequence ID" value="KAB0265222.1"/>
    <property type="molecule type" value="Genomic_DNA"/>
</dbReference>
<gene>
    <name evidence="2" type="ORF">FEZ63_19475</name>
</gene>
<dbReference type="AlphaFoldDB" id="A0A5N3P678"/>
<comment type="caution">
    <text evidence="2">The sequence shown here is derived from an EMBL/GenBank/DDBJ whole genome shotgun (WGS) entry which is preliminary data.</text>
</comment>
<evidence type="ECO:0000313" key="2">
    <source>
        <dbReference type="EMBL" id="KAB0265222.1"/>
    </source>
</evidence>
<evidence type="ECO:0000313" key="3">
    <source>
        <dbReference type="Proteomes" id="UP000325684"/>
    </source>
</evidence>
<evidence type="ECO:0000256" key="1">
    <source>
        <dbReference type="SAM" id="MobiDB-lite"/>
    </source>
</evidence>
<dbReference type="OrthoDB" id="8017425at2"/>
<feature type="region of interest" description="Disordered" evidence="1">
    <location>
        <begin position="116"/>
        <end position="150"/>
    </location>
</feature>
<dbReference type="RefSeq" id="WP_150947600.1">
    <property type="nucleotide sequence ID" value="NZ_VCMV01000039.1"/>
</dbReference>
<protein>
    <submittedName>
        <fullName evidence="2">Uncharacterized protein</fullName>
    </submittedName>
</protein>
<feature type="compositionally biased region" description="Basic and acidic residues" evidence="1">
    <location>
        <begin position="1"/>
        <end position="13"/>
    </location>
</feature>
<keyword evidence="3" id="KW-1185">Reference proteome</keyword>
<feature type="region of interest" description="Disordered" evidence="1">
    <location>
        <begin position="1"/>
        <end position="20"/>
    </location>
</feature>
<accession>A0A5N3P678</accession>
<feature type="region of interest" description="Disordered" evidence="1">
    <location>
        <begin position="52"/>
        <end position="79"/>
    </location>
</feature>
<dbReference type="Proteomes" id="UP000325684">
    <property type="component" value="Unassembled WGS sequence"/>
</dbReference>
<name>A0A5N3P678_9HYPH</name>